<evidence type="ECO:0000259" key="1">
    <source>
        <dbReference type="Pfam" id="PF12708"/>
    </source>
</evidence>
<dbReference type="Pfam" id="PF12708">
    <property type="entry name" value="Pect-lyase_RHGA_epim"/>
    <property type="match status" value="1"/>
</dbReference>
<sequence length="395" mass="44324">MKFQHLLAIFLFLFAVQVRGQKDDSRTLQRAIDQAVKKGTNRVEIPAGHYVISSPLLIPSNFTLIADSKAHIELKKSSNQYLLRNRDIVNGNENIKIFGGKWNGNAWTQTRTIRDRVGNSDFCFGFFFYKVKNLEVGKLQIDSTRSWGIAYMECDSVYVHDIRFQQNPFRDARFTSALNHNGDGVTGGGNNVLIENISGFTNDDLVAFASGGASFQGKMSPFPPRDYRNITVRNIFPENIYDSIPALKAVAFYTFGHTRVSNISIGNVKGNTAAASVLFYSLFDKKGYFSNVKISGVEGTNVYSRSEHPNLHASYAPITFKNSEIDRLLIENIRREEHRYPAPTFRFDENMTVGELEIRNVSVSHPGLKGDLFLDSKDAELGRVLMNDIHVGGGK</sequence>
<dbReference type="EMBL" id="CP159289">
    <property type="protein sequence ID" value="XCH24152.1"/>
    <property type="molecule type" value="Genomic_DNA"/>
</dbReference>
<dbReference type="InterPro" id="IPR011050">
    <property type="entry name" value="Pectin_lyase_fold/virulence"/>
</dbReference>
<keyword evidence="2" id="KW-0378">Hydrolase</keyword>
<organism evidence="2">
    <name type="scientific">Dyadobacter sp. 676</name>
    <dbReference type="NCBI Taxonomy" id="3088362"/>
    <lineage>
        <taxon>Bacteria</taxon>
        <taxon>Pseudomonadati</taxon>
        <taxon>Bacteroidota</taxon>
        <taxon>Cytophagia</taxon>
        <taxon>Cytophagales</taxon>
        <taxon>Spirosomataceae</taxon>
        <taxon>Dyadobacter</taxon>
    </lineage>
</organism>
<dbReference type="AlphaFoldDB" id="A0AAU8FKV3"/>
<dbReference type="InterPro" id="IPR051801">
    <property type="entry name" value="GH28_Enzymes"/>
</dbReference>
<dbReference type="PANTHER" id="PTHR31339">
    <property type="entry name" value="PECTIN LYASE-RELATED"/>
    <property type="match status" value="1"/>
</dbReference>
<dbReference type="Gene3D" id="2.160.20.10">
    <property type="entry name" value="Single-stranded right-handed beta-helix, Pectin lyase-like"/>
    <property type="match status" value="1"/>
</dbReference>
<dbReference type="RefSeq" id="WP_353719475.1">
    <property type="nucleotide sequence ID" value="NZ_CP159289.1"/>
</dbReference>
<dbReference type="PANTHER" id="PTHR31339:SF9">
    <property type="entry name" value="PLASMIN AND FIBRONECTIN-BINDING PROTEIN A"/>
    <property type="match status" value="1"/>
</dbReference>
<feature type="domain" description="Rhamnogalacturonase A/B/Epimerase-like pectate lyase" evidence="1">
    <location>
        <begin position="20"/>
        <end position="251"/>
    </location>
</feature>
<dbReference type="SUPFAM" id="SSF51126">
    <property type="entry name" value="Pectin lyase-like"/>
    <property type="match status" value="1"/>
</dbReference>
<name>A0AAU8FKV3_9BACT</name>
<dbReference type="InterPro" id="IPR012334">
    <property type="entry name" value="Pectin_lyas_fold"/>
</dbReference>
<gene>
    <name evidence="2" type="ORF">ABV298_28215</name>
</gene>
<dbReference type="GO" id="GO:0016787">
    <property type="term" value="F:hydrolase activity"/>
    <property type="evidence" value="ECO:0007669"/>
    <property type="project" value="UniProtKB-KW"/>
</dbReference>
<evidence type="ECO:0000313" key="2">
    <source>
        <dbReference type="EMBL" id="XCH24152.1"/>
    </source>
</evidence>
<accession>A0AAU8FKV3</accession>
<reference evidence="2" key="1">
    <citation type="submission" date="2024-06" db="EMBL/GenBank/DDBJ databases">
        <title>Sequencing and assembly of the genome of Dyadobacter sp. strain 676, a symbiont of Cyamopsis tetragonoloba.</title>
        <authorList>
            <person name="Guro P."/>
            <person name="Sazanova A."/>
            <person name="Kuznetsova I."/>
            <person name="Belimov A."/>
            <person name="Safronova V."/>
        </authorList>
    </citation>
    <scope>NUCLEOTIDE SEQUENCE</scope>
    <source>
        <strain evidence="2">676</strain>
    </source>
</reference>
<proteinExistence type="predicted"/>
<protein>
    <submittedName>
        <fullName evidence="2">Glycosyl hydrolase family 28-related protein</fullName>
    </submittedName>
</protein>
<dbReference type="InterPro" id="IPR024535">
    <property type="entry name" value="RHGA/B-epi-like_pectate_lyase"/>
</dbReference>